<dbReference type="EMBL" id="CP067341">
    <property type="protein sequence ID" value="QQP10217.1"/>
    <property type="molecule type" value="Genomic_DNA"/>
</dbReference>
<evidence type="ECO:0000313" key="2">
    <source>
        <dbReference type="Proteomes" id="UP000596049"/>
    </source>
</evidence>
<reference evidence="1 2" key="1">
    <citation type="submission" date="2020-01" db="EMBL/GenBank/DDBJ databases">
        <authorList>
            <person name="Liu G."/>
            <person name="Liu B."/>
        </authorList>
    </citation>
    <scope>NUCLEOTIDE SEQUENCE [LARGE SCALE GENOMIC DNA]</scope>
    <source>
        <strain evidence="1 2">FJAT-51161</strain>
    </source>
</reference>
<sequence length="92" mass="10272">MSNKKCLKEEFLYLIYVKDLTEDTVQSDTKQPFDITPGSNVPIELSINTKGELDFIVNYGVKKTFNNSSLTTSDGITNARVVIGACDQDYNI</sequence>
<gene>
    <name evidence="1" type="ORF">FJQ98_12935</name>
</gene>
<keyword evidence="2" id="KW-1185">Reference proteome</keyword>
<dbReference type="RefSeq" id="WP_053593037.1">
    <property type="nucleotide sequence ID" value="NZ_CP067341.1"/>
</dbReference>
<accession>A0ABX7ALX8</accession>
<evidence type="ECO:0000313" key="1">
    <source>
        <dbReference type="EMBL" id="QQP10217.1"/>
    </source>
</evidence>
<proteinExistence type="predicted"/>
<name>A0ABX7ALX8_9BACI</name>
<organism evidence="1 2">
    <name type="scientific">Lysinibacillus agricola</name>
    <dbReference type="NCBI Taxonomy" id="2590012"/>
    <lineage>
        <taxon>Bacteria</taxon>
        <taxon>Bacillati</taxon>
        <taxon>Bacillota</taxon>
        <taxon>Bacilli</taxon>
        <taxon>Bacillales</taxon>
        <taxon>Bacillaceae</taxon>
        <taxon>Lysinibacillus</taxon>
    </lineage>
</organism>
<protein>
    <submittedName>
        <fullName evidence="1">Uncharacterized protein</fullName>
    </submittedName>
</protein>
<dbReference type="Proteomes" id="UP000596049">
    <property type="component" value="Chromosome"/>
</dbReference>